<proteinExistence type="inferred from homology"/>
<dbReference type="InterPro" id="IPR058792">
    <property type="entry name" value="Beta-barrel_RND_2"/>
</dbReference>
<dbReference type="InterPro" id="IPR058625">
    <property type="entry name" value="MdtA-like_BSH"/>
</dbReference>
<feature type="domain" description="CusB-like beta-barrel" evidence="4">
    <location>
        <begin position="208"/>
        <end position="275"/>
    </location>
</feature>
<dbReference type="Gene3D" id="2.40.30.170">
    <property type="match status" value="1"/>
</dbReference>
<feature type="domain" description="YknX-like C-terminal permuted SH3-like" evidence="5">
    <location>
        <begin position="284"/>
        <end position="352"/>
    </location>
</feature>
<dbReference type="GO" id="GO:1990281">
    <property type="term" value="C:efflux pump complex"/>
    <property type="evidence" value="ECO:0007669"/>
    <property type="project" value="TreeGrafter"/>
</dbReference>
<keyword evidence="7" id="KW-1185">Reference proteome</keyword>
<dbReference type="Pfam" id="PF25954">
    <property type="entry name" value="Beta-barrel_RND_2"/>
    <property type="match status" value="1"/>
</dbReference>
<gene>
    <name evidence="6" type="ORF">GGQ74_002629</name>
</gene>
<feature type="chain" id="PRO_5032286680" evidence="2">
    <location>
        <begin position="23"/>
        <end position="355"/>
    </location>
</feature>
<evidence type="ECO:0000259" key="4">
    <source>
        <dbReference type="Pfam" id="PF25954"/>
    </source>
</evidence>
<evidence type="ECO:0000313" key="6">
    <source>
        <dbReference type="EMBL" id="NJB68935.1"/>
    </source>
</evidence>
<evidence type="ECO:0000313" key="7">
    <source>
        <dbReference type="Proteomes" id="UP000580856"/>
    </source>
</evidence>
<comment type="caution">
    <text evidence="6">The sequence shown here is derived from an EMBL/GenBank/DDBJ whole genome shotgun (WGS) entry which is preliminary data.</text>
</comment>
<sequence>MLRLMLPVVSALVLLFAPPALAQEGTDRQGPPPAKVVVVKAVSRDVVPRAAYLGTVYFPEVSDVAAEVGGRVVRVRVEDGARVRRGELLVETDTSLLEKSLAASRAALAESRAALERERLEFARLSSLFESRSISEQDYDNSRYRVVELERRADALAADVARMDIELAKAAVAAPYSGVVLSRRVDRGEWLAPGVVVAVLARDDAVDVRVNVPAATLAHLRVGIEVPVRVAGRDHVGRVIAIIPEGDVATRTFPVKVRVEHPEGLAQGMEAEVRLPVAAPVRSVVVPRDAVLGSAQGQMLFAVADGAARPVPVTVTEYFGLEAAVSGEGLAEGMDIVIKGNERLRPGQSVTVVPR</sequence>
<dbReference type="Gene3D" id="1.10.287.470">
    <property type="entry name" value="Helix hairpin bin"/>
    <property type="match status" value="1"/>
</dbReference>
<dbReference type="AlphaFoldDB" id="A0A846QTY6"/>
<dbReference type="GO" id="GO:0015562">
    <property type="term" value="F:efflux transmembrane transporter activity"/>
    <property type="evidence" value="ECO:0007669"/>
    <property type="project" value="TreeGrafter"/>
</dbReference>
<keyword evidence="2" id="KW-0732">Signal</keyword>
<dbReference type="SUPFAM" id="SSF111369">
    <property type="entry name" value="HlyD-like secretion proteins"/>
    <property type="match status" value="1"/>
</dbReference>
<protein>
    <submittedName>
        <fullName evidence="6">RND family efflux transporter MFP subunit</fullName>
    </submittedName>
</protein>
<dbReference type="Proteomes" id="UP000580856">
    <property type="component" value="Unassembled WGS sequence"/>
</dbReference>
<dbReference type="NCBIfam" id="TIGR01730">
    <property type="entry name" value="RND_mfp"/>
    <property type="match status" value="1"/>
</dbReference>
<dbReference type="EMBL" id="JAATJA010000003">
    <property type="protein sequence ID" value="NJB68935.1"/>
    <property type="molecule type" value="Genomic_DNA"/>
</dbReference>
<name>A0A846QTY6_9BACT</name>
<dbReference type="RefSeq" id="WP_167942031.1">
    <property type="nucleotide sequence ID" value="NZ_JAATJA010000003.1"/>
</dbReference>
<dbReference type="Pfam" id="PF25989">
    <property type="entry name" value="YknX_C"/>
    <property type="match status" value="1"/>
</dbReference>
<dbReference type="PANTHER" id="PTHR30469:SF15">
    <property type="entry name" value="HLYD FAMILY OF SECRETION PROTEINS"/>
    <property type="match status" value="1"/>
</dbReference>
<dbReference type="InterPro" id="IPR006143">
    <property type="entry name" value="RND_pump_MFP"/>
</dbReference>
<comment type="similarity">
    <text evidence="1">Belongs to the membrane fusion protein (MFP) (TC 8.A.1) family.</text>
</comment>
<feature type="signal peptide" evidence="2">
    <location>
        <begin position="1"/>
        <end position="22"/>
    </location>
</feature>
<dbReference type="InterPro" id="IPR058637">
    <property type="entry name" value="YknX-like_C"/>
</dbReference>
<dbReference type="PANTHER" id="PTHR30469">
    <property type="entry name" value="MULTIDRUG RESISTANCE PROTEIN MDTA"/>
    <property type="match status" value="1"/>
</dbReference>
<accession>A0A846QTY6</accession>
<evidence type="ECO:0000256" key="2">
    <source>
        <dbReference type="SAM" id="SignalP"/>
    </source>
</evidence>
<dbReference type="Gene3D" id="2.40.420.20">
    <property type="match status" value="1"/>
</dbReference>
<evidence type="ECO:0000256" key="1">
    <source>
        <dbReference type="ARBA" id="ARBA00009477"/>
    </source>
</evidence>
<evidence type="ECO:0000259" key="3">
    <source>
        <dbReference type="Pfam" id="PF25917"/>
    </source>
</evidence>
<feature type="domain" description="Multidrug resistance protein MdtA-like barrel-sandwich hybrid" evidence="3">
    <location>
        <begin position="61"/>
        <end position="191"/>
    </location>
</feature>
<evidence type="ECO:0000259" key="5">
    <source>
        <dbReference type="Pfam" id="PF25989"/>
    </source>
</evidence>
<dbReference type="Pfam" id="PF25917">
    <property type="entry name" value="BSH_RND"/>
    <property type="match status" value="1"/>
</dbReference>
<reference evidence="6 7" key="1">
    <citation type="submission" date="2020-03" db="EMBL/GenBank/DDBJ databases">
        <title>Genomic Encyclopedia of Type Strains, Phase IV (KMG-IV): sequencing the most valuable type-strain genomes for metagenomic binning, comparative biology and taxonomic classification.</title>
        <authorList>
            <person name="Goeker M."/>
        </authorList>
    </citation>
    <scope>NUCLEOTIDE SEQUENCE [LARGE SCALE GENOMIC DNA]</scope>
    <source>
        <strain evidence="6 7">DSM 24233</strain>
    </source>
</reference>
<dbReference type="Gene3D" id="2.40.50.100">
    <property type="match status" value="1"/>
</dbReference>
<organism evidence="6 7">
    <name type="scientific">Desulfobaculum xiamenense</name>
    <dbReference type="NCBI Taxonomy" id="995050"/>
    <lineage>
        <taxon>Bacteria</taxon>
        <taxon>Pseudomonadati</taxon>
        <taxon>Thermodesulfobacteriota</taxon>
        <taxon>Desulfovibrionia</taxon>
        <taxon>Desulfovibrionales</taxon>
        <taxon>Desulfovibrionaceae</taxon>
        <taxon>Desulfobaculum</taxon>
    </lineage>
</organism>